<organism evidence="1 2">
    <name type="scientific">Rhodococcoides yunnanense</name>
    <dbReference type="NCBI Taxonomy" id="278209"/>
    <lineage>
        <taxon>Bacteria</taxon>
        <taxon>Bacillati</taxon>
        <taxon>Actinomycetota</taxon>
        <taxon>Actinomycetes</taxon>
        <taxon>Mycobacteriales</taxon>
        <taxon>Nocardiaceae</taxon>
        <taxon>Rhodococcoides</taxon>
    </lineage>
</organism>
<name>A0ABU4BIW1_9NOCA</name>
<dbReference type="RefSeq" id="WP_317566122.1">
    <property type="nucleotide sequence ID" value="NZ_JAWLJX010000009.1"/>
</dbReference>
<accession>A0ABU4BIW1</accession>
<comment type="caution">
    <text evidence="1">The sequence shown here is derived from an EMBL/GenBank/DDBJ whole genome shotgun (WGS) entry which is preliminary data.</text>
</comment>
<dbReference type="Proteomes" id="UP001185755">
    <property type="component" value="Unassembled WGS sequence"/>
</dbReference>
<dbReference type="EMBL" id="JAWLJX010000009">
    <property type="protein sequence ID" value="MDV6264009.1"/>
    <property type="molecule type" value="Genomic_DNA"/>
</dbReference>
<sequence>MGPEAIAVAYAVKDGLVAGVTETAKQAVSDAYRGIKAILRERYTSVDIGVVEAGPQIPARQAVLAGELDHAGAGVDVELVDAVQVLLTALTQHTPAAAQVVGVQLTRLEAGRVEVSGIRAAGASGVVAGDVTVAGELSVTDVDVVSELPGPH</sequence>
<gene>
    <name evidence="1" type="ORF">R3P96_21960</name>
</gene>
<reference evidence="1 2" key="1">
    <citation type="submission" date="2023-10" db="EMBL/GenBank/DDBJ databases">
        <title>Development of a sustainable strategy for remediation of hydrocarbon-contaminated territories based on the waste exchange concept.</title>
        <authorList>
            <person name="Krivoruchko A."/>
        </authorList>
    </citation>
    <scope>NUCLEOTIDE SEQUENCE [LARGE SCALE GENOMIC DNA]</scope>
    <source>
        <strain evidence="1 2">IEGM 1323</strain>
    </source>
</reference>
<protein>
    <submittedName>
        <fullName evidence="1">Uncharacterized protein</fullName>
    </submittedName>
</protein>
<keyword evidence="2" id="KW-1185">Reference proteome</keyword>
<proteinExistence type="predicted"/>
<evidence type="ECO:0000313" key="1">
    <source>
        <dbReference type="EMBL" id="MDV6264009.1"/>
    </source>
</evidence>
<evidence type="ECO:0000313" key="2">
    <source>
        <dbReference type="Proteomes" id="UP001185755"/>
    </source>
</evidence>